<dbReference type="Gene3D" id="2.30.30.40">
    <property type="entry name" value="SH3 Domains"/>
    <property type="match status" value="1"/>
</dbReference>
<gene>
    <name evidence="3" type="ORF">COT50_02790</name>
</gene>
<keyword evidence="1" id="KW-1133">Transmembrane helix</keyword>
<dbReference type="PANTHER" id="PTHR36194:SF1">
    <property type="entry name" value="S-LAYER-LIKE PROTEIN"/>
    <property type="match status" value="1"/>
</dbReference>
<name>A0A2H0XBG6_UNCKA</name>
<keyword evidence="1" id="KW-0472">Membrane</keyword>
<sequence>MADRVSTIFSPTGQKYYASASKPAKTNRSRNIVAFIVTALGVMLTSYFGYLLVSRANSPASKPYLYADVYFGKAKIYVNDKEVGETPLENFVVKKGNNKVKLESEGKTYQTTISFLAGSPTLVKRDLGTDEVFSSGLDLWYEKSASVNSLSVISQPSEAVVFIDGTEAGKTPFSTDKLSAGSYDVRLEKEGYEPQSGRLNILKDQKLNASFKLFPLPAPTSIKLMEGSANVYDFNSANSFVTSSPQSWAKALIYWNKTRGINIMGYGINRELVFSYILDFDGKFYDSSGATVEANTVLLGNGKIAYLRRESDGAGVSAPAKESLTKVGTSVTAGKTAKVKTTETGWLRMRSQPSLTGAEVGRLNVGDTVSITEEKPGWLKVKNSAGLEGWASSDYLQLQ</sequence>
<dbReference type="PROSITE" id="PS51781">
    <property type="entry name" value="SH3B"/>
    <property type="match status" value="1"/>
</dbReference>
<dbReference type="SMART" id="SM00287">
    <property type="entry name" value="SH3b"/>
    <property type="match status" value="1"/>
</dbReference>
<evidence type="ECO:0000256" key="1">
    <source>
        <dbReference type="SAM" id="Phobius"/>
    </source>
</evidence>
<protein>
    <recommendedName>
        <fullName evidence="2">SH3b domain-containing protein</fullName>
    </recommendedName>
</protein>
<dbReference type="Proteomes" id="UP000231252">
    <property type="component" value="Unassembled WGS sequence"/>
</dbReference>
<dbReference type="Pfam" id="PF08239">
    <property type="entry name" value="SH3_3"/>
    <property type="match status" value="1"/>
</dbReference>
<feature type="domain" description="SH3b" evidence="2">
    <location>
        <begin position="334"/>
        <end position="399"/>
    </location>
</feature>
<evidence type="ECO:0000313" key="3">
    <source>
        <dbReference type="EMBL" id="PIS22287.1"/>
    </source>
</evidence>
<reference evidence="4" key="1">
    <citation type="submission" date="2017-09" db="EMBL/GenBank/DDBJ databases">
        <title>Depth-based differentiation of microbial function through sediment-hosted aquifers and enrichment of novel symbionts in the deep terrestrial subsurface.</title>
        <authorList>
            <person name="Probst A.J."/>
            <person name="Ladd B."/>
            <person name="Jarett J.K."/>
            <person name="Geller-Mcgrath D.E."/>
            <person name="Sieber C.M.K."/>
            <person name="Emerson J.B."/>
            <person name="Anantharaman K."/>
            <person name="Thomas B.C."/>
            <person name="Malmstrom R."/>
            <person name="Stieglmeier M."/>
            <person name="Klingl A."/>
            <person name="Woyke T."/>
            <person name="Ryan C.M."/>
            <person name="Banfield J.F."/>
        </authorList>
    </citation>
    <scope>NUCLEOTIDE SEQUENCE [LARGE SCALE GENOMIC DNA]</scope>
</reference>
<dbReference type="Pfam" id="PF08308">
    <property type="entry name" value="PEGA"/>
    <property type="match status" value="2"/>
</dbReference>
<proteinExistence type="predicted"/>
<dbReference type="AlphaFoldDB" id="A0A2H0XBG6"/>
<dbReference type="EMBL" id="PEYU01000063">
    <property type="protein sequence ID" value="PIS22287.1"/>
    <property type="molecule type" value="Genomic_DNA"/>
</dbReference>
<dbReference type="PANTHER" id="PTHR36194">
    <property type="entry name" value="S-LAYER-LIKE PROTEIN"/>
    <property type="match status" value="1"/>
</dbReference>
<dbReference type="InterPro" id="IPR013229">
    <property type="entry name" value="PEGA"/>
</dbReference>
<comment type="caution">
    <text evidence="3">The sequence shown here is derived from an EMBL/GenBank/DDBJ whole genome shotgun (WGS) entry which is preliminary data.</text>
</comment>
<organism evidence="3 4">
    <name type="scientific">candidate division WWE3 bacterium CG08_land_8_20_14_0_20_41_10</name>
    <dbReference type="NCBI Taxonomy" id="1975085"/>
    <lineage>
        <taxon>Bacteria</taxon>
        <taxon>Katanobacteria</taxon>
    </lineage>
</organism>
<evidence type="ECO:0000259" key="2">
    <source>
        <dbReference type="PROSITE" id="PS51781"/>
    </source>
</evidence>
<accession>A0A2H0XBG6</accession>
<keyword evidence="1" id="KW-0812">Transmembrane</keyword>
<dbReference type="InterPro" id="IPR003646">
    <property type="entry name" value="SH3-like_bac-type"/>
</dbReference>
<evidence type="ECO:0000313" key="4">
    <source>
        <dbReference type="Proteomes" id="UP000231252"/>
    </source>
</evidence>
<feature type="transmembrane region" description="Helical" evidence="1">
    <location>
        <begin position="32"/>
        <end position="53"/>
    </location>
</feature>